<comment type="catalytic activity">
    <reaction evidence="12">
        <text>Preferential cleavage: (Ac)2-L-Lys-D-Ala-|-D-Ala. Also transpeptidation of peptidyl-alanyl moieties that are N-acyl substituents of D-alanine.</text>
        <dbReference type="EC" id="3.4.16.4"/>
    </reaction>
</comment>
<dbReference type="SUPFAM" id="SSF69189">
    <property type="entry name" value="Penicillin-binding protein associated domain"/>
    <property type="match status" value="1"/>
</dbReference>
<dbReference type="PANTHER" id="PTHR21581">
    <property type="entry name" value="D-ALANYL-D-ALANINE CARBOXYPEPTIDASE"/>
    <property type="match status" value="1"/>
</dbReference>
<feature type="compositionally biased region" description="Basic and acidic residues" evidence="16">
    <location>
        <begin position="444"/>
        <end position="463"/>
    </location>
</feature>
<dbReference type="InterPro" id="IPR015956">
    <property type="entry name" value="Peniciliin-bd_prot_C_sf"/>
</dbReference>
<evidence type="ECO:0000256" key="4">
    <source>
        <dbReference type="ARBA" id="ARBA00012448"/>
    </source>
</evidence>
<organism evidence="20 21">
    <name type="scientific">Candidatus Allocopromorpha excrementigallinarum</name>
    <dbReference type="NCBI Taxonomy" id="2840742"/>
    <lineage>
        <taxon>Bacteria</taxon>
        <taxon>Bacillati</taxon>
        <taxon>Bacillota</taxon>
        <taxon>Clostridia</taxon>
        <taxon>Eubacteriales</taxon>
        <taxon>Eubacteriaceae</taxon>
        <taxon>Eubacteriaceae incertae sedis</taxon>
        <taxon>Candidatus Allocopromorpha</taxon>
    </lineage>
</organism>
<protein>
    <recommendedName>
        <fullName evidence="4">serine-type D-Ala-D-Ala carboxypeptidase</fullName>
        <ecNumber evidence="4">3.4.16.4</ecNumber>
    </recommendedName>
</protein>
<keyword evidence="8" id="KW-0378">Hydrolase</keyword>
<dbReference type="EC" id="3.4.16.4" evidence="4"/>
<dbReference type="PRINTS" id="PR00725">
    <property type="entry name" value="DADACBPTASE1"/>
</dbReference>
<dbReference type="Pfam" id="PF00768">
    <property type="entry name" value="Peptidase_S11"/>
    <property type="match status" value="1"/>
</dbReference>
<proteinExistence type="inferred from homology"/>
<evidence type="ECO:0000256" key="10">
    <source>
        <dbReference type="ARBA" id="ARBA00022984"/>
    </source>
</evidence>
<evidence type="ECO:0000256" key="11">
    <source>
        <dbReference type="ARBA" id="ARBA00023316"/>
    </source>
</evidence>
<comment type="pathway">
    <text evidence="2">Cell wall biogenesis; peptidoglycan biosynthesis.</text>
</comment>
<dbReference type="Gene3D" id="3.40.710.10">
    <property type="entry name" value="DD-peptidase/beta-lactamase superfamily"/>
    <property type="match status" value="1"/>
</dbReference>
<keyword evidence="9" id="KW-0133">Cell shape</keyword>
<evidence type="ECO:0000256" key="17">
    <source>
        <dbReference type="SAM" id="Phobius"/>
    </source>
</evidence>
<feature type="chain" id="PRO_5039290563" description="serine-type D-Ala-D-Ala carboxypeptidase" evidence="18">
    <location>
        <begin position="25"/>
        <end position="463"/>
    </location>
</feature>
<evidence type="ECO:0000256" key="12">
    <source>
        <dbReference type="ARBA" id="ARBA00034000"/>
    </source>
</evidence>
<dbReference type="InterPro" id="IPR037167">
    <property type="entry name" value="Peptidase_S11_C_sf"/>
</dbReference>
<dbReference type="InterPro" id="IPR018044">
    <property type="entry name" value="Peptidase_S11"/>
</dbReference>
<keyword evidence="11" id="KW-0961">Cell wall biogenesis/degradation</keyword>
<keyword evidence="7 18" id="KW-0732">Signal</keyword>
<reference evidence="20" key="1">
    <citation type="submission" date="2020-10" db="EMBL/GenBank/DDBJ databases">
        <authorList>
            <person name="Gilroy R."/>
        </authorList>
    </citation>
    <scope>NUCLEOTIDE SEQUENCE</scope>
    <source>
        <strain evidence="20">ChiHcec3-6078</strain>
    </source>
</reference>
<dbReference type="GO" id="GO:0008360">
    <property type="term" value="P:regulation of cell shape"/>
    <property type="evidence" value="ECO:0007669"/>
    <property type="project" value="UniProtKB-KW"/>
</dbReference>
<gene>
    <name evidence="20" type="ORF">IAC50_05525</name>
</gene>
<dbReference type="Gene3D" id="2.60.410.10">
    <property type="entry name" value="D-Ala-D-Ala carboxypeptidase, C-terminal domain"/>
    <property type="match status" value="1"/>
</dbReference>
<dbReference type="Proteomes" id="UP000824090">
    <property type="component" value="Unassembled WGS sequence"/>
</dbReference>
<evidence type="ECO:0000256" key="9">
    <source>
        <dbReference type="ARBA" id="ARBA00022960"/>
    </source>
</evidence>
<dbReference type="GO" id="GO:0009252">
    <property type="term" value="P:peptidoglycan biosynthetic process"/>
    <property type="evidence" value="ECO:0007669"/>
    <property type="project" value="UniProtKB-KW"/>
</dbReference>
<evidence type="ECO:0000256" key="7">
    <source>
        <dbReference type="ARBA" id="ARBA00022729"/>
    </source>
</evidence>
<evidence type="ECO:0000256" key="2">
    <source>
        <dbReference type="ARBA" id="ARBA00004752"/>
    </source>
</evidence>
<evidence type="ECO:0000259" key="19">
    <source>
        <dbReference type="SMART" id="SM00936"/>
    </source>
</evidence>
<feature type="domain" description="Peptidase S11 D-Ala-D-Ala carboxypeptidase A C-terminal" evidence="19">
    <location>
        <begin position="302"/>
        <end position="394"/>
    </location>
</feature>
<evidence type="ECO:0000256" key="1">
    <source>
        <dbReference type="ARBA" id="ARBA00003217"/>
    </source>
</evidence>
<evidence type="ECO:0000256" key="5">
    <source>
        <dbReference type="ARBA" id="ARBA00022645"/>
    </source>
</evidence>
<comment type="function">
    <text evidence="1">Removes C-terminal D-alanyl residues from sugar-peptide cell wall precursors.</text>
</comment>
<sequence length="463" mass="51425">MKNKILVLIMAAALVLTGVAPSFADEVTPSVEINWEDAPDVMATSAIMIDAGNGNVLYEKNSRERRDPASVTKIMTALVVLETMDLDDEVTIAEDADETGNSINLKAGETLTVEQLLYAMMLHSANDAAEVLAVAAGGTVDNFCELMNERAERCGAESTNFTNPSGLNTYGQENHRTTAYDLAVISMEAMKNPTFREIVSARKYTIPANDVSKKRVLRSTNLCFYERDEIPDFDGSEDIEGSYKYEGANGIKTGTTSVAGYCYCGSAKRGDTELIAVILNSTTGEERFKDAIKLWDYGFSKYETYVAAKSSEAVEEVKVRRGDKSSVAVTVGQDMDLTMSSSYDRKSVRTETSFNDNITAPVKKGEELGTITVYNEEGQVIGRQPLLAMRNVEKGGPLSYIGIADEELPLFFIGLASALILIILLRMLYVQMKRRKKKRRRARLQRDVRRKEWEKEKEPFKRK</sequence>
<keyword evidence="17" id="KW-1133">Transmembrane helix</keyword>
<dbReference type="SMART" id="SM00936">
    <property type="entry name" value="PBP5_C"/>
    <property type="match status" value="1"/>
</dbReference>
<keyword evidence="6" id="KW-0645">Protease</keyword>
<comment type="similarity">
    <text evidence="3 15">Belongs to the peptidase S11 family.</text>
</comment>
<evidence type="ECO:0000256" key="15">
    <source>
        <dbReference type="RuleBase" id="RU004016"/>
    </source>
</evidence>
<dbReference type="SUPFAM" id="SSF56601">
    <property type="entry name" value="beta-lactamase/transpeptidase-like"/>
    <property type="match status" value="1"/>
</dbReference>
<evidence type="ECO:0000256" key="3">
    <source>
        <dbReference type="ARBA" id="ARBA00007164"/>
    </source>
</evidence>
<evidence type="ECO:0000256" key="13">
    <source>
        <dbReference type="PIRSR" id="PIRSR618044-1"/>
    </source>
</evidence>
<dbReference type="InterPro" id="IPR012907">
    <property type="entry name" value="Peptidase_S11_C"/>
</dbReference>
<keyword evidence="5 20" id="KW-0121">Carboxypeptidase</keyword>
<name>A0A9D1I056_9FIRM</name>
<evidence type="ECO:0000256" key="16">
    <source>
        <dbReference type="SAM" id="MobiDB-lite"/>
    </source>
</evidence>
<evidence type="ECO:0000256" key="8">
    <source>
        <dbReference type="ARBA" id="ARBA00022801"/>
    </source>
</evidence>
<evidence type="ECO:0000256" key="14">
    <source>
        <dbReference type="PIRSR" id="PIRSR618044-2"/>
    </source>
</evidence>
<reference evidence="20" key="2">
    <citation type="journal article" date="2021" name="PeerJ">
        <title>Extensive microbial diversity within the chicken gut microbiome revealed by metagenomics and culture.</title>
        <authorList>
            <person name="Gilroy R."/>
            <person name="Ravi A."/>
            <person name="Getino M."/>
            <person name="Pursley I."/>
            <person name="Horton D.L."/>
            <person name="Alikhan N.F."/>
            <person name="Baker D."/>
            <person name="Gharbi K."/>
            <person name="Hall N."/>
            <person name="Watson M."/>
            <person name="Adriaenssens E.M."/>
            <person name="Foster-Nyarko E."/>
            <person name="Jarju S."/>
            <person name="Secka A."/>
            <person name="Antonio M."/>
            <person name="Oren A."/>
            <person name="Chaudhuri R.R."/>
            <person name="La Ragione R."/>
            <person name="Hildebrand F."/>
            <person name="Pallen M.J."/>
        </authorList>
    </citation>
    <scope>NUCLEOTIDE SEQUENCE</scope>
    <source>
        <strain evidence="20">ChiHcec3-6078</strain>
    </source>
</reference>
<feature type="transmembrane region" description="Helical" evidence="17">
    <location>
        <begin position="408"/>
        <end position="429"/>
    </location>
</feature>
<feature type="region of interest" description="Disordered" evidence="16">
    <location>
        <begin position="441"/>
        <end position="463"/>
    </location>
</feature>
<comment type="caution">
    <text evidence="20">The sequence shown here is derived from an EMBL/GenBank/DDBJ whole genome shotgun (WGS) entry which is preliminary data.</text>
</comment>
<keyword evidence="17" id="KW-0812">Transmembrane</keyword>
<evidence type="ECO:0000256" key="6">
    <source>
        <dbReference type="ARBA" id="ARBA00022670"/>
    </source>
</evidence>
<evidence type="ECO:0000256" key="18">
    <source>
        <dbReference type="SAM" id="SignalP"/>
    </source>
</evidence>
<dbReference type="AlphaFoldDB" id="A0A9D1I056"/>
<keyword evidence="10" id="KW-0573">Peptidoglycan synthesis</keyword>
<dbReference type="InterPro" id="IPR012338">
    <property type="entry name" value="Beta-lactam/transpept-like"/>
</dbReference>
<dbReference type="Pfam" id="PF07943">
    <property type="entry name" value="PBP5_C"/>
    <property type="match status" value="1"/>
</dbReference>
<dbReference type="PANTHER" id="PTHR21581:SF33">
    <property type="entry name" value="D-ALANYL-D-ALANINE CARBOXYPEPTIDASE DACB"/>
    <property type="match status" value="1"/>
</dbReference>
<feature type="binding site" evidence="14">
    <location>
        <position position="252"/>
    </location>
    <ligand>
        <name>substrate</name>
    </ligand>
</feature>
<dbReference type="GO" id="GO:0006508">
    <property type="term" value="P:proteolysis"/>
    <property type="evidence" value="ECO:0007669"/>
    <property type="project" value="UniProtKB-KW"/>
</dbReference>
<keyword evidence="17" id="KW-0472">Membrane</keyword>
<feature type="active site" description="Proton acceptor" evidence="13">
    <location>
        <position position="73"/>
    </location>
</feature>
<accession>A0A9D1I056</accession>
<evidence type="ECO:0000313" key="20">
    <source>
        <dbReference type="EMBL" id="HIU25936.1"/>
    </source>
</evidence>
<dbReference type="InterPro" id="IPR001967">
    <property type="entry name" value="Peptidase_S11_N"/>
</dbReference>
<dbReference type="GO" id="GO:0071555">
    <property type="term" value="P:cell wall organization"/>
    <property type="evidence" value="ECO:0007669"/>
    <property type="project" value="UniProtKB-KW"/>
</dbReference>
<feature type="active site" evidence="13">
    <location>
        <position position="124"/>
    </location>
</feature>
<dbReference type="GO" id="GO:0009002">
    <property type="term" value="F:serine-type D-Ala-D-Ala carboxypeptidase activity"/>
    <property type="evidence" value="ECO:0007669"/>
    <property type="project" value="UniProtKB-EC"/>
</dbReference>
<evidence type="ECO:0000313" key="21">
    <source>
        <dbReference type="Proteomes" id="UP000824090"/>
    </source>
</evidence>
<dbReference type="EMBL" id="DVMP01000096">
    <property type="protein sequence ID" value="HIU25936.1"/>
    <property type="molecule type" value="Genomic_DNA"/>
</dbReference>
<feature type="active site" description="Acyl-ester intermediate" evidence="13">
    <location>
        <position position="70"/>
    </location>
</feature>
<feature type="signal peptide" evidence="18">
    <location>
        <begin position="1"/>
        <end position="24"/>
    </location>
</feature>